<keyword evidence="2" id="KW-1185">Reference proteome</keyword>
<comment type="caution">
    <text evidence="1">The sequence shown here is derived from an EMBL/GenBank/DDBJ whole genome shotgun (WGS) entry which is preliminary data.</text>
</comment>
<gene>
    <name evidence="1" type="ORF">LOD99_11136</name>
</gene>
<protein>
    <submittedName>
        <fullName evidence="1">Uncharacterized protein</fullName>
    </submittedName>
</protein>
<reference evidence="1 2" key="1">
    <citation type="journal article" date="2023" name="BMC Biol.">
        <title>The compact genome of the sponge Oopsacas minuta (Hexactinellida) is lacking key metazoan core genes.</title>
        <authorList>
            <person name="Santini S."/>
            <person name="Schenkelaars Q."/>
            <person name="Jourda C."/>
            <person name="Duchesne M."/>
            <person name="Belahbib H."/>
            <person name="Rocher C."/>
            <person name="Selva M."/>
            <person name="Riesgo A."/>
            <person name="Vervoort M."/>
            <person name="Leys S.P."/>
            <person name="Kodjabachian L."/>
            <person name="Le Bivic A."/>
            <person name="Borchiellini C."/>
            <person name="Claverie J.M."/>
            <person name="Renard E."/>
        </authorList>
    </citation>
    <scope>NUCLEOTIDE SEQUENCE [LARGE SCALE GENOMIC DNA]</scope>
    <source>
        <strain evidence="1">SPO-2</strain>
    </source>
</reference>
<dbReference type="EMBL" id="JAKMXF010000109">
    <property type="protein sequence ID" value="KAI6658129.1"/>
    <property type="molecule type" value="Genomic_DNA"/>
</dbReference>
<proteinExistence type="predicted"/>
<name>A0AAV7KDI8_9METZ</name>
<evidence type="ECO:0000313" key="2">
    <source>
        <dbReference type="Proteomes" id="UP001165289"/>
    </source>
</evidence>
<evidence type="ECO:0000313" key="1">
    <source>
        <dbReference type="EMBL" id="KAI6658129.1"/>
    </source>
</evidence>
<organism evidence="1 2">
    <name type="scientific">Oopsacas minuta</name>
    <dbReference type="NCBI Taxonomy" id="111878"/>
    <lineage>
        <taxon>Eukaryota</taxon>
        <taxon>Metazoa</taxon>
        <taxon>Porifera</taxon>
        <taxon>Hexactinellida</taxon>
        <taxon>Hexasterophora</taxon>
        <taxon>Lyssacinosida</taxon>
        <taxon>Leucopsacidae</taxon>
        <taxon>Oopsacas</taxon>
    </lineage>
</organism>
<dbReference type="Proteomes" id="UP001165289">
    <property type="component" value="Unassembled WGS sequence"/>
</dbReference>
<accession>A0AAV7KDI8</accession>
<dbReference type="AlphaFoldDB" id="A0AAV7KDI8"/>
<sequence length="109" mass="12550">MLMGLLNWRGSSPGFQERFRVEIFISIMDSALQHRLNAYETIYANYSFLSNLHTSSSDDMTVAAERLVREYQEDLEEDLPVELIQFVSFVKSEQVQQTLASNEPEVKIG</sequence>